<dbReference type="RefSeq" id="WP_213163424.1">
    <property type="nucleotide sequence ID" value="NZ_CP058214.1"/>
</dbReference>
<sequence length="103" mass="11217">MARSLFHAAIVAIATPVLAAGAPAGAAGTDRPILARGGFFNAVEYTCTHARLIVESKGYEVVRRADCAGDTYGFVTRKGGRLYYVTFDARWGWIERVEPIPRQ</sequence>
<organism evidence="2 3">
    <name type="scientific">Kaustia mangrovi</name>
    <dbReference type="NCBI Taxonomy" id="2593653"/>
    <lineage>
        <taxon>Bacteria</taxon>
        <taxon>Pseudomonadati</taxon>
        <taxon>Pseudomonadota</taxon>
        <taxon>Alphaproteobacteria</taxon>
        <taxon>Hyphomicrobiales</taxon>
        <taxon>Parvibaculaceae</taxon>
        <taxon>Kaustia</taxon>
    </lineage>
</organism>
<keyword evidence="3" id="KW-1185">Reference proteome</keyword>
<accession>A0A7S8HB26</accession>
<reference evidence="2 3" key="1">
    <citation type="submission" date="2020-06" db="EMBL/GenBank/DDBJ databases">
        <title>Genome sequence of 2 isolates from Red Sea Mangroves.</title>
        <authorList>
            <person name="Sefrji F."/>
            <person name="Michoud G."/>
            <person name="Merlino G."/>
            <person name="Daffonchio D."/>
        </authorList>
    </citation>
    <scope>NUCLEOTIDE SEQUENCE [LARGE SCALE GENOMIC DNA]</scope>
    <source>
        <strain evidence="2 3">R1DC25</strain>
    </source>
</reference>
<evidence type="ECO:0000256" key="1">
    <source>
        <dbReference type="SAM" id="SignalP"/>
    </source>
</evidence>
<keyword evidence="1" id="KW-0732">Signal</keyword>
<proteinExistence type="predicted"/>
<gene>
    <name evidence="2" type="ORF">HW532_05440</name>
</gene>
<dbReference type="EMBL" id="CP058214">
    <property type="protein sequence ID" value="QPC42192.1"/>
    <property type="molecule type" value="Genomic_DNA"/>
</dbReference>
<protein>
    <submittedName>
        <fullName evidence="2">Uncharacterized protein</fullName>
    </submittedName>
</protein>
<feature type="signal peptide" evidence="1">
    <location>
        <begin position="1"/>
        <end position="19"/>
    </location>
</feature>
<dbReference type="AlphaFoldDB" id="A0A7S8HB26"/>
<feature type="chain" id="PRO_5032492881" evidence="1">
    <location>
        <begin position="20"/>
        <end position="103"/>
    </location>
</feature>
<evidence type="ECO:0000313" key="2">
    <source>
        <dbReference type="EMBL" id="QPC42192.1"/>
    </source>
</evidence>
<name>A0A7S8HB26_9HYPH</name>
<evidence type="ECO:0000313" key="3">
    <source>
        <dbReference type="Proteomes" id="UP000593594"/>
    </source>
</evidence>
<dbReference type="KEGG" id="kmn:HW532_05440"/>
<dbReference type="Proteomes" id="UP000593594">
    <property type="component" value="Chromosome"/>
</dbReference>